<keyword evidence="5" id="KW-0489">Methyltransferase</keyword>
<evidence type="ECO:0000313" key="6">
    <source>
        <dbReference type="Proteomes" id="UP000003751"/>
    </source>
</evidence>
<reference evidence="4 6" key="1">
    <citation type="journal article" date="2014" name="ISME J.">
        <title>Trehalose/2-sulfotrehalose biosynthesis and glycine-betaine uptake are widely spread mechanisms for osmoadaptation in the Halobacteriales.</title>
        <authorList>
            <person name="Youssef N.H."/>
            <person name="Savage-Ashlock K.N."/>
            <person name="McCully A.L."/>
            <person name="Luedtke B."/>
            <person name="Shaw E.I."/>
            <person name="Hoff W.D."/>
            <person name="Elshahed M.S."/>
        </authorList>
    </citation>
    <scope>NUCLEOTIDE SEQUENCE [LARGE SCALE GENOMIC DNA]</scope>
    <source>
        <strain evidence="4 6">DX253</strain>
    </source>
</reference>
<dbReference type="PANTHER" id="PTHR13184:SF5">
    <property type="entry name" value="METHYLTRANSFERASE-LIKE PROTEIN 17, MITOCHONDRIAL"/>
    <property type="match status" value="1"/>
</dbReference>
<dbReference type="PANTHER" id="PTHR13184">
    <property type="entry name" value="37S RIBOSOMAL PROTEIN S22"/>
    <property type="match status" value="1"/>
</dbReference>
<feature type="region of interest" description="Disordered" evidence="1">
    <location>
        <begin position="324"/>
        <end position="385"/>
    </location>
</feature>
<feature type="domain" description="DUF8157" evidence="3">
    <location>
        <begin position="480"/>
        <end position="572"/>
    </location>
</feature>
<feature type="region of interest" description="Disordered" evidence="1">
    <location>
        <begin position="400"/>
        <end position="432"/>
    </location>
</feature>
<dbReference type="GO" id="GO:0015935">
    <property type="term" value="C:small ribosomal subunit"/>
    <property type="evidence" value="ECO:0007669"/>
    <property type="project" value="TreeGrafter"/>
</dbReference>
<dbReference type="CDD" id="cd02440">
    <property type="entry name" value="AdoMet_MTases"/>
    <property type="match status" value="1"/>
</dbReference>
<proteinExistence type="predicted"/>
<dbReference type="GO" id="GO:0032259">
    <property type="term" value="P:methylation"/>
    <property type="evidence" value="ECO:0007669"/>
    <property type="project" value="UniProtKB-KW"/>
</dbReference>
<feature type="compositionally biased region" description="Acidic residues" evidence="1">
    <location>
        <begin position="334"/>
        <end position="347"/>
    </location>
</feature>
<evidence type="ECO:0000259" key="3">
    <source>
        <dbReference type="Pfam" id="PF26487"/>
    </source>
</evidence>
<dbReference type="Pfam" id="PF26486">
    <property type="entry name" value="DUF8157"/>
    <property type="match status" value="1"/>
</dbReference>
<dbReference type="Gene3D" id="3.40.50.150">
    <property type="entry name" value="Vaccinia Virus protein VP39"/>
    <property type="match status" value="1"/>
</dbReference>
<keyword evidence="7" id="KW-1185">Reference proteome</keyword>
<dbReference type="InterPro" id="IPR029063">
    <property type="entry name" value="SAM-dependent_MTases_sf"/>
</dbReference>
<dbReference type="InterPro" id="IPR052571">
    <property type="entry name" value="Mt_RNA_Methyltransferase"/>
</dbReference>
<dbReference type="PATRIC" id="fig|797209.4.peg.3805"/>
<gene>
    <name evidence="5" type="ORF">SAMN05444342_0213</name>
    <name evidence="4" type="ORF">ZOD2009_19443</name>
</gene>
<reference evidence="7" key="3">
    <citation type="submission" date="2016-11" db="EMBL/GenBank/DDBJ databases">
        <authorList>
            <person name="Varghese N."/>
            <person name="Submissions S."/>
        </authorList>
    </citation>
    <scope>NUCLEOTIDE SEQUENCE [LARGE SCALE GENOMIC DNA]</scope>
    <source>
        <strain evidence="7">DX253</strain>
    </source>
</reference>
<dbReference type="InterPro" id="IPR058959">
    <property type="entry name" value="DUF8157_C"/>
</dbReference>
<evidence type="ECO:0000313" key="7">
    <source>
        <dbReference type="Proteomes" id="UP000184203"/>
    </source>
</evidence>
<dbReference type="eggNOG" id="arCOG04580">
    <property type="taxonomic scope" value="Archaea"/>
</dbReference>
<dbReference type="GO" id="GO:0003735">
    <property type="term" value="F:structural constituent of ribosome"/>
    <property type="evidence" value="ECO:0007669"/>
    <property type="project" value="TreeGrafter"/>
</dbReference>
<dbReference type="SUPFAM" id="SSF53335">
    <property type="entry name" value="S-adenosyl-L-methionine-dependent methyltransferases"/>
    <property type="match status" value="1"/>
</dbReference>
<organism evidence="4 6">
    <name type="scientific">Haladaptatus paucihalophilus DX253</name>
    <dbReference type="NCBI Taxonomy" id="797209"/>
    <lineage>
        <taxon>Archaea</taxon>
        <taxon>Methanobacteriati</taxon>
        <taxon>Methanobacteriota</taxon>
        <taxon>Stenosarchaea group</taxon>
        <taxon>Halobacteria</taxon>
        <taxon>Halobacteriales</taxon>
        <taxon>Haladaptataceae</taxon>
        <taxon>Haladaptatus</taxon>
    </lineage>
</organism>
<dbReference type="OrthoDB" id="117536at2157"/>
<dbReference type="EMBL" id="AEMG01000028">
    <property type="protein sequence ID" value="EFW90264.1"/>
    <property type="molecule type" value="Genomic_DNA"/>
</dbReference>
<feature type="domain" description="DUF8157" evidence="2">
    <location>
        <begin position="6"/>
        <end position="57"/>
    </location>
</feature>
<dbReference type="InterPro" id="IPR058470">
    <property type="entry name" value="DUF8157_N"/>
</dbReference>
<dbReference type="Proteomes" id="UP000184203">
    <property type="component" value="Unassembled WGS sequence"/>
</dbReference>
<sequence length="573" mass="62833">MNAEQREQVLSNAKYLQDVRPVDPEEISEYIEGEPHPAVVRQVLREEAGALGFVERDDGTFEPASDDPVRPEFRGVESFPETYGRKLEDLLVAEFGAGWPDGASGDELRRTIRRLKEDYFAQNPVEYDYRVALGYAIYHLPDYYAVVQYVLSELAGRGLLPGKLRVLDVGAGVGGPALGLHDFLPSETFVEYHAVEPSDAADVLAAMLEETGENFYPTVHRDTAEAFEPEDGEAEYDLIVFANVLSELSDPEAVVRKYLDYLAPDGSMVAIAPADKNASIGLREVERSVADRTTVFSPTLRLWPGEEPSDDCWSFDVKPELSVPPFQRRLDAGESGDGEGDGDDSESGADGRSEDASEHVEHRGIDASNYEFESDDGAKETSEQGIDASEYGLDASEYDASAGEHDVSSGDGLDANGRGMDASGRGTDVAEPSETVTLDDIEGDGEFVNVDVQFSHVVLRTDGTRRREFTASRAESAKMAEMERHVTERVNLVAVKLSHSLSEDGENPVFKVSDGSEAVGNFAVLTKETSLNRALREAAYGALLSFEDVLVLWNEDEKAYNLVVDERTVVDRR</sequence>
<name>E7QYJ8_HALPU</name>
<evidence type="ECO:0000256" key="1">
    <source>
        <dbReference type="SAM" id="MobiDB-lite"/>
    </source>
</evidence>
<dbReference type="AlphaFoldDB" id="E7QYJ8"/>
<evidence type="ECO:0000259" key="2">
    <source>
        <dbReference type="Pfam" id="PF26486"/>
    </source>
</evidence>
<dbReference type="STRING" id="797209.GCA_000376445_00725"/>
<accession>E7QYJ8</accession>
<dbReference type="Pfam" id="PF13489">
    <property type="entry name" value="Methyltransf_23"/>
    <property type="match status" value="1"/>
</dbReference>
<dbReference type="Proteomes" id="UP000003751">
    <property type="component" value="Unassembled WGS sequence"/>
</dbReference>
<evidence type="ECO:0000313" key="5">
    <source>
        <dbReference type="EMBL" id="SHJ99619.1"/>
    </source>
</evidence>
<dbReference type="RefSeq" id="WP_007982652.1">
    <property type="nucleotide sequence ID" value="NZ_AEMG01000028.1"/>
</dbReference>
<reference evidence="5" key="2">
    <citation type="submission" date="2016-11" db="EMBL/GenBank/DDBJ databases">
        <authorList>
            <person name="Jaros S."/>
            <person name="Januszkiewicz K."/>
            <person name="Wedrychowicz H."/>
        </authorList>
    </citation>
    <scope>NUCLEOTIDE SEQUENCE [LARGE SCALE GENOMIC DNA]</scope>
    <source>
        <strain evidence="5">DX253</strain>
    </source>
</reference>
<evidence type="ECO:0000313" key="4">
    <source>
        <dbReference type="EMBL" id="EFW90264.1"/>
    </source>
</evidence>
<dbReference type="Pfam" id="PF26487">
    <property type="entry name" value="DUF8157_C"/>
    <property type="match status" value="1"/>
</dbReference>
<feature type="compositionally biased region" description="Basic and acidic residues" evidence="1">
    <location>
        <begin position="349"/>
        <end position="365"/>
    </location>
</feature>
<keyword evidence="5" id="KW-0808">Transferase</keyword>
<dbReference type="EMBL" id="FRAN01000001">
    <property type="protein sequence ID" value="SHJ99619.1"/>
    <property type="molecule type" value="Genomic_DNA"/>
</dbReference>
<dbReference type="GO" id="GO:0008168">
    <property type="term" value="F:methyltransferase activity"/>
    <property type="evidence" value="ECO:0007669"/>
    <property type="project" value="UniProtKB-KW"/>
</dbReference>
<protein>
    <submittedName>
        <fullName evidence="5">Methyltransferase domain-containing protein</fullName>
    </submittedName>
</protein>